<keyword evidence="9" id="KW-0496">Mitochondrion</keyword>
<evidence type="ECO:0000256" key="2">
    <source>
        <dbReference type="ARBA" id="ARBA00022552"/>
    </source>
</evidence>
<dbReference type="SUPFAM" id="SSF53335">
    <property type="entry name" value="S-adenosyl-L-methionine-dependent methyltransferases"/>
    <property type="match status" value="1"/>
</dbReference>
<evidence type="ECO:0000256" key="5">
    <source>
        <dbReference type="ARBA" id="ARBA00022691"/>
    </source>
</evidence>
<name>A0A210QIU6_MIZYE</name>
<dbReference type="OrthoDB" id="16079at2759"/>
<dbReference type="Gene3D" id="1.10.8.100">
    <property type="entry name" value="Ribosomal RNA adenine dimethylase-like, domain 2"/>
    <property type="match status" value="1"/>
</dbReference>
<evidence type="ECO:0000259" key="14">
    <source>
        <dbReference type="SMART" id="SM00650"/>
    </source>
</evidence>
<evidence type="ECO:0000256" key="4">
    <source>
        <dbReference type="ARBA" id="ARBA00022679"/>
    </source>
</evidence>
<feature type="compositionally biased region" description="Basic and acidic residues" evidence="13">
    <location>
        <begin position="326"/>
        <end position="337"/>
    </location>
</feature>
<keyword evidence="7" id="KW-0809">Transit peptide</keyword>
<evidence type="ECO:0000256" key="3">
    <source>
        <dbReference type="ARBA" id="ARBA00022603"/>
    </source>
</evidence>
<comment type="caution">
    <text evidence="15">The sequence shown here is derived from an EMBL/GenBank/DDBJ whole genome shotgun (WGS) entry which is preliminary data.</text>
</comment>
<evidence type="ECO:0000256" key="13">
    <source>
        <dbReference type="SAM" id="MobiDB-lite"/>
    </source>
</evidence>
<dbReference type="NCBIfam" id="TIGR00755">
    <property type="entry name" value="ksgA"/>
    <property type="match status" value="1"/>
</dbReference>
<gene>
    <name evidence="15" type="ORF">KP79_PYT01143</name>
</gene>
<dbReference type="PANTHER" id="PTHR11727">
    <property type="entry name" value="DIMETHYLADENOSINE TRANSFERASE"/>
    <property type="match status" value="1"/>
</dbReference>
<feature type="binding site" evidence="11">
    <location>
        <position position="31"/>
    </location>
    <ligand>
        <name>S-adenosyl-L-methionine</name>
        <dbReference type="ChEBI" id="CHEBI:59789"/>
    </ligand>
</feature>
<dbReference type="SMART" id="SM00650">
    <property type="entry name" value="rADc"/>
    <property type="match status" value="1"/>
</dbReference>
<keyword evidence="8" id="KW-0805">Transcription regulation</keyword>
<dbReference type="GO" id="GO:0006391">
    <property type="term" value="P:transcription initiation at mitochondrial promoter"/>
    <property type="evidence" value="ECO:0007669"/>
    <property type="project" value="TreeGrafter"/>
</dbReference>
<dbReference type="GO" id="GO:0000179">
    <property type="term" value="F:rRNA (adenine-N6,N6-)-dimethyltransferase activity"/>
    <property type="evidence" value="ECO:0007669"/>
    <property type="project" value="UniProtKB-UniRule"/>
</dbReference>
<evidence type="ECO:0000256" key="11">
    <source>
        <dbReference type="PROSITE-ProRule" id="PRU01026"/>
    </source>
</evidence>
<evidence type="ECO:0000256" key="8">
    <source>
        <dbReference type="ARBA" id="ARBA00023015"/>
    </source>
</evidence>
<evidence type="ECO:0000256" key="1">
    <source>
        <dbReference type="ARBA" id="ARBA00004173"/>
    </source>
</evidence>
<dbReference type="EMBL" id="NEDP02003460">
    <property type="protein sequence ID" value="OWF48619.1"/>
    <property type="molecule type" value="Genomic_DNA"/>
</dbReference>
<evidence type="ECO:0000256" key="6">
    <source>
        <dbReference type="ARBA" id="ARBA00022884"/>
    </source>
</evidence>
<evidence type="ECO:0000256" key="12">
    <source>
        <dbReference type="RuleBase" id="RU362106"/>
    </source>
</evidence>
<comment type="subcellular location">
    <subcellularLocation>
        <location evidence="1">Mitochondrion</location>
    </subcellularLocation>
</comment>
<keyword evidence="5 11" id="KW-0949">S-adenosyl-L-methionine</keyword>
<keyword evidence="10" id="KW-0804">Transcription</keyword>
<keyword evidence="4 11" id="KW-0808">Transferase</keyword>
<feature type="binding site" evidence="11">
    <location>
        <position position="29"/>
    </location>
    <ligand>
        <name>S-adenosyl-L-methionine</name>
        <dbReference type="ChEBI" id="CHEBI:59789"/>
    </ligand>
</feature>
<dbReference type="InterPro" id="IPR011530">
    <property type="entry name" value="rRNA_adenine_dimethylase"/>
</dbReference>
<evidence type="ECO:0000313" key="16">
    <source>
        <dbReference type="Proteomes" id="UP000242188"/>
    </source>
</evidence>
<dbReference type="PANTHER" id="PTHR11727:SF17">
    <property type="entry name" value="DIMETHYLADENOSINE TRANSFERASE 1, MITOCHONDRIAL"/>
    <property type="match status" value="1"/>
</dbReference>
<keyword evidence="16" id="KW-1185">Reference proteome</keyword>
<feature type="compositionally biased region" description="Polar residues" evidence="13">
    <location>
        <begin position="339"/>
        <end position="350"/>
    </location>
</feature>
<feature type="domain" description="Ribosomal RNA adenine methylase transferase N-terminal" evidence="14">
    <location>
        <begin position="36"/>
        <end position="227"/>
    </location>
</feature>
<evidence type="ECO:0000256" key="10">
    <source>
        <dbReference type="ARBA" id="ARBA00023163"/>
    </source>
</evidence>
<dbReference type="GO" id="GO:0003723">
    <property type="term" value="F:RNA binding"/>
    <property type="evidence" value="ECO:0007669"/>
    <property type="project" value="UniProtKB-UniRule"/>
</dbReference>
<feature type="binding site" evidence="11">
    <location>
        <position position="78"/>
    </location>
    <ligand>
        <name>S-adenosyl-L-methionine</name>
        <dbReference type="ChEBI" id="CHEBI:59789"/>
    </ligand>
</feature>
<dbReference type="CDD" id="cd02440">
    <property type="entry name" value="AdoMet_MTases"/>
    <property type="match status" value="1"/>
</dbReference>
<dbReference type="Gene3D" id="3.40.50.150">
    <property type="entry name" value="Vaccinia Virus protein VP39"/>
    <property type="match status" value="1"/>
</dbReference>
<feature type="binding site" evidence="11">
    <location>
        <position position="56"/>
    </location>
    <ligand>
        <name>S-adenosyl-L-methionine</name>
        <dbReference type="ChEBI" id="CHEBI:59789"/>
    </ligand>
</feature>
<evidence type="ECO:0000313" key="15">
    <source>
        <dbReference type="EMBL" id="OWF48619.1"/>
    </source>
</evidence>
<evidence type="ECO:0000256" key="9">
    <source>
        <dbReference type="ARBA" id="ARBA00023128"/>
    </source>
</evidence>
<dbReference type="FunFam" id="3.40.50.150:FF:000109">
    <property type="entry name" value="rRNA adenine N(6)-methyltransferase"/>
    <property type="match status" value="1"/>
</dbReference>
<dbReference type="EC" id="2.1.1.-" evidence="12"/>
<dbReference type="STRING" id="6573.A0A210QIU6"/>
<reference evidence="15 16" key="1">
    <citation type="journal article" date="2017" name="Nat. Ecol. Evol.">
        <title>Scallop genome provides insights into evolution of bilaterian karyotype and development.</title>
        <authorList>
            <person name="Wang S."/>
            <person name="Zhang J."/>
            <person name="Jiao W."/>
            <person name="Li J."/>
            <person name="Xun X."/>
            <person name="Sun Y."/>
            <person name="Guo X."/>
            <person name="Huan P."/>
            <person name="Dong B."/>
            <person name="Zhang L."/>
            <person name="Hu X."/>
            <person name="Sun X."/>
            <person name="Wang J."/>
            <person name="Zhao C."/>
            <person name="Wang Y."/>
            <person name="Wang D."/>
            <person name="Huang X."/>
            <person name="Wang R."/>
            <person name="Lv J."/>
            <person name="Li Y."/>
            <person name="Zhang Z."/>
            <person name="Liu B."/>
            <person name="Lu W."/>
            <person name="Hui Y."/>
            <person name="Liang J."/>
            <person name="Zhou Z."/>
            <person name="Hou R."/>
            <person name="Li X."/>
            <person name="Liu Y."/>
            <person name="Li H."/>
            <person name="Ning X."/>
            <person name="Lin Y."/>
            <person name="Zhao L."/>
            <person name="Xing Q."/>
            <person name="Dou J."/>
            <person name="Li Y."/>
            <person name="Mao J."/>
            <person name="Guo H."/>
            <person name="Dou H."/>
            <person name="Li T."/>
            <person name="Mu C."/>
            <person name="Jiang W."/>
            <person name="Fu Q."/>
            <person name="Fu X."/>
            <person name="Miao Y."/>
            <person name="Liu J."/>
            <person name="Yu Q."/>
            <person name="Li R."/>
            <person name="Liao H."/>
            <person name="Li X."/>
            <person name="Kong Y."/>
            <person name="Jiang Z."/>
            <person name="Chourrout D."/>
            <person name="Li R."/>
            <person name="Bao Z."/>
        </authorList>
    </citation>
    <scope>NUCLEOTIDE SEQUENCE [LARGE SCALE GENOMIC DNA]</scope>
    <source>
        <strain evidence="15 16">PY_sf001</strain>
    </source>
</reference>
<protein>
    <recommendedName>
        <fullName evidence="12">rRNA adenine N(6)-methyltransferase</fullName>
        <ecNumber evidence="12">2.1.1.-</ecNumber>
    </recommendedName>
</protein>
<comment type="similarity">
    <text evidence="11 12">Belongs to the class I-like SAM-binding methyltransferase superfamily. rRNA adenine N(6)-methyltransferase family.</text>
</comment>
<evidence type="ECO:0000256" key="7">
    <source>
        <dbReference type="ARBA" id="ARBA00022946"/>
    </source>
</evidence>
<dbReference type="GO" id="GO:0005759">
    <property type="term" value="C:mitochondrial matrix"/>
    <property type="evidence" value="ECO:0007669"/>
    <property type="project" value="TreeGrafter"/>
</dbReference>
<dbReference type="InterPro" id="IPR001737">
    <property type="entry name" value="KsgA/Erm"/>
</dbReference>
<dbReference type="InterPro" id="IPR020598">
    <property type="entry name" value="rRNA_Ade_methylase_Trfase_N"/>
</dbReference>
<dbReference type="Proteomes" id="UP000242188">
    <property type="component" value="Unassembled WGS sequence"/>
</dbReference>
<dbReference type="AlphaFoldDB" id="A0A210QIU6"/>
<dbReference type="InterPro" id="IPR023165">
    <property type="entry name" value="rRNA_Ade_diMease-like_C"/>
</dbReference>
<dbReference type="InterPro" id="IPR029063">
    <property type="entry name" value="SAM-dependent_MTases_sf"/>
</dbReference>
<dbReference type="Pfam" id="PF00398">
    <property type="entry name" value="RrnaAD"/>
    <property type="match status" value="1"/>
</dbReference>
<keyword evidence="2 12" id="KW-0698">rRNA processing</keyword>
<feature type="binding site" evidence="11">
    <location>
        <position position="104"/>
    </location>
    <ligand>
        <name>S-adenosyl-L-methionine</name>
        <dbReference type="ChEBI" id="CHEBI:59789"/>
    </ligand>
</feature>
<proteinExistence type="inferred from homology"/>
<feature type="binding site" evidence="11">
    <location>
        <position position="134"/>
    </location>
    <ligand>
        <name>S-adenosyl-L-methionine</name>
        <dbReference type="ChEBI" id="CHEBI:59789"/>
    </ligand>
</feature>
<dbReference type="GO" id="GO:0034246">
    <property type="term" value="F:mitochondrial transcription factor activity"/>
    <property type="evidence" value="ECO:0007669"/>
    <property type="project" value="TreeGrafter"/>
</dbReference>
<feature type="region of interest" description="Disordered" evidence="13">
    <location>
        <begin position="326"/>
        <end position="350"/>
    </location>
</feature>
<keyword evidence="6 11" id="KW-0694">RNA-binding</keyword>
<organism evidence="15 16">
    <name type="scientific">Mizuhopecten yessoensis</name>
    <name type="common">Japanese scallop</name>
    <name type="synonym">Patinopecten yessoensis</name>
    <dbReference type="NCBI Taxonomy" id="6573"/>
    <lineage>
        <taxon>Eukaryota</taxon>
        <taxon>Metazoa</taxon>
        <taxon>Spiralia</taxon>
        <taxon>Lophotrochozoa</taxon>
        <taxon>Mollusca</taxon>
        <taxon>Bivalvia</taxon>
        <taxon>Autobranchia</taxon>
        <taxon>Pteriomorphia</taxon>
        <taxon>Pectinida</taxon>
        <taxon>Pectinoidea</taxon>
        <taxon>Pectinidae</taxon>
        <taxon>Mizuhopecten</taxon>
    </lineage>
</organism>
<keyword evidence="3 11" id="KW-0489">Methyltransferase</keyword>
<sequence>MAGRLSPMPTVAEIVKLYRLSAKRQLSQNFLLDMNINRKLVKAAGRITNGHVCEVGPGPGGITRAILDKHVEHVVVIEKDSRFIPSLQSLSRESNNRVRVILGDVLYFDMSRLFPEELISSWEEDPPNIHIIGNLPFNVATPLIIRYLESISKQTSVWRYGRVRMTLTFQKEVADRMVSPILTNERCRLSAMCQNWCHVTRKFEIPGSAFVPKPKVDVGVVHFLPRIKPMIPLPFKLVEKVCKHVFHHRNKKLLFGMKTLFPPDLHYLAEESLRITDIPEDTRSYMLTLSELGRLCSVYSDICEEYAHVFAYDYRSQEGQKLIRDDRYRRRQQREGQDSEQNPLSVENGE</sequence>
<accession>A0A210QIU6</accession>
<dbReference type="PROSITE" id="PS51689">
    <property type="entry name" value="SAM_RNA_A_N6_MT"/>
    <property type="match status" value="1"/>
</dbReference>